<dbReference type="GO" id="GO:0004540">
    <property type="term" value="F:RNA nuclease activity"/>
    <property type="evidence" value="ECO:0007669"/>
    <property type="project" value="InterPro"/>
</dbReference>
<sequence length="263" mass="28820">MASEPRSIRLAALIDADNASAKIASRLFEEIAKIGEASVRRIYGDFAGPRLKPWADILAQHAIIPQQQFAYTAGKNASDIALVIDAMDLLHSGRFHGFCLVSSDSDFTRLAPRIREQGLGVYGFGERKTPESFRQACRRFIYTENLLLPETPTPGEETAKALKPLQSPSAAIPLIQKALSQVEGEEGWVSLGMLGQRLSSIATDFDPRTYGYRKLSDLVRRKGAFEVAQAETGGLRVRPIPQEPKAPAKKRTRQKGAASKPTS</sequence>
<dbReference type="InterPro" id="IPR025605">
    <property type="entry name" value="OST-HTH/LOTUS_dom"/>
</dbReference>
<dbReference type="Pfam" id="PF01936">
    <property type="entry name" value="NYN"/>
    <property type="match status" value="1"/>
</dbReference>
<proteinExistence type="predicted"/>
<comment type="caution">
    <text evidence="3">The sequence shown here is derived from an EMBL/GenBank/DDBJ whole genome shotgun (WGS) entry which is preliminary data.</text>
</comment>
<evidence type="ECO:0000256" key="1">
    <source>
        <dbReference type="SAM" id="MobiDB-lite"/>
    </source>
</evidence>
<reference evidence="3 4" key="1">
    <citation type="journal article" date="2019" name="Syst. Appl. Microbiol.">
        <title>Microvirga tunisiensis sp. nov., a root nodule symbiotic bacterium isolated from Lupinus micranthus and L. luteus grown in Northern Tunisia.</title>
        <authorList>
            <person name="Msaddak A."/>
            <person name="Rejili M."/>
            <person name="Duran D."/>
            <person name="Mars M."/>
            <person name="Palacios J.M."/>
            <person name="Ruiz-Argueso T."/>
            <person name="Rey L."/>
            <person name="Imperial J."/>
        </authorList>
    </citation>
    <scope>NUCLEOTIDE SEQUENCE [LARGE SCALE GENOMIC DNA]</scope>
    <source>
        <strain evidence="3 4">Lmie10</strain>
    </source>
</reference>
<name>A0A5N7MVH7_9HYPH</name>
<protein>
    <submittedName>
        <fullName evidence="3">NYN domain-containing protein</fullName>
    </submittedName>
</protein>
<evidence type="ECO:0000313" key="4">
    <source>
        <dbReference type="Proteomes" id="UP000403266"/>
    </source>
</evidence>
<gene>
    <name evidence="3" type="ORF">FS320_37030</name>
</gene>
<organism evidence="3 4">
    <name type="scientific">Microvirga tunisiensis</name>
    <dbReference type="NCBI Taxonomy" id="2108360"/>
    <lineage>
        <taxon>Bacteria</taxon>
        <taxon>Pseudomonadati</taxon>
        <taxon>Pseudomonadota</taxon>
        <taxon>Alphaproteobacteria</taxon>
        <taxon>Hyphomicrobiales</taxon>
        <taxon>Methylobacteriaceae</taxon>
        <taxon>Microvirga</taxon>
    </lineage>
</organism>
<dbReference type="CDD" id="cd10146">
    <property type="entry name" value="LabA_like_C"/>
    <property type="match status" value="1"/>
</dbReference>
<evidence type="ECO:0000259" key="2">
    <source>
        <dbReference type="PROSITE" id="PS51644"/>
    </source>
</evidence>
<accession>A0A5N7MVH7</accession>
<dbReference type="AlphaFoldDB" id="A0A5N7MVH7"/>
<dbReference type="PROSITE" id="PS51644">
    <property type="entry name" value="HTH_OST"/>
    <property type="match status" value="1"/>
</dbReference>
<dbReference type="Proteomes" id="UP000403266">
    <property type="component" value="Unassembled WGS sequence"/>
</dbReference>
<dbReference type="RefSeq" id="WP_152717307.1">
    <property type="nucleotide sequence ID" value="NZ_VOSJ01000409.1"/>
</dbReference>
<dbReference type="EMBL" id="VOSK01000375">
    <property type="protein sequence ID" value="MPR30469.1"/>
    <property type="molecule type" value="Genomic_DNA"/>
</dbReference>
<feature type="domain" description="HTH OST-type" evidence="2">
    <location>
        <begin position="167"/>
        <end position="241"/>
    </location>
</feature>
<dbReference type="PANTHER" id="PTHR35811">
    <property type="entry name" value="SLR1870 PROTEIN"/>
    <property type="match status" value="1"/>
</dbReference>
<dbReference type="Gene3D" id="3.40.50.1010">
    <property type="entry name" value="5'-nuclease"/>
    <property type="match status" value="1"/>
</dbReference>
<dbReference type="Gene3D" id="3.30.420.610">
    <property type="entry name" value="LOTUS domain-like"/>
    <property type="match status" value="1"/>
</dbReference>
<dbReference type="PANTHER" id="PTHR35811:SF1">
    <property type="entry name" value="HTH OST-TYPE DOMAIN-CONTAINING PROTEIN"/>
    <property type="match status" value="1"/>
</dbReference>
<evidence type="ECO:0000313" key="3">
    <source>
        <dbReference type="EMBL" id="MPR30469.1"/>
    </source>
</evidence>
<dbReference type="CDD" id="cd11297">
    <property type="entry name" value="PIN_LabA-like_N_1"/>
    <property type="match status" value="1"/>
</dbReference>
<dbReference type="InterPro" id="IPR021139">
    <property type="entry name" value="NYN"/>
</dbReference>
<dbReference type="Pfam" id="PF12872">
    <property type="entry name" value="OST-HTH"/>
    <property type="match status" value="1"/>
</dbReference>
<feature type="region of interest" description="Disordered" evidence="1">
    <location>
        <begin position="232"/>
        <end position="263"/>
    </location>
</feature>
<dbReference type="InterPro" id="IPR041966">
    <property type="entry name" value="LOTUS-like"/>
</dbReference>
<dbReference type="OrthoDB" id="9783963at2"/>
<keyword evidence="4" id="KW-1185">Reference proteome</keyword>